<keyword evidence="2" id="KW-0648">Protein biosynthesis</keyword>
<dbReference type="NCBIfam" id="TIGR00079">
    <property type="entry name" value="pept_deformyl"/>
    <property type="match status" value="1"/>
</dbReference>
<dbReference type="Gene3D" id="3.90.45.10">
    <property type="entry name" value="Peptide deformylase"/>
    <property type="match status" value="1"/>
</dbReference>
<dbReference type="GO" id="GO:0042586">
    <property type="term" value="F:peptide deformylase activity"/>
    <property type="evidence" value="ECO:0007669"/>
    <property type="project" value="UniProtKB-UniRule"/>
</dbReference>
<dbReference type="EMBL" id="JABFBC010000001">
    <property type="protein sequence ID" value="NNU79655.1"/>
    <property type="molecule type" value="Genomic_DNA"/>
</dbReference>
<feature type="binding site" evidence="2">
    <location>
        <position position="140"/>
    </location>
    <ligand>
        <name>Fe cation</name>
        <dbReference type="ChEBI" id="CHEBI:24875"/>
    </ligand>
</feature>
<dbReference type="GO" id="GO:0046872">
    <property type="term" value="F:metal ion binding"/>
    <property type="evidence" value="ECO:0007669"/>
    <property type="project" value="UniProtKB-KW"/>
</dbReference>
<dbReference type="PANTHER" id="PTHR10458">
    <property type="entry name" value="PEPTIDE DEFORMYLASE"/>
    <property type="match status" value="1"/>
</dbReference>
<dbReference type="PANTHER" id="PTHR10458:SF22">
    <property type="entry name" value="PEPTIDE DEFORMYLASE"/>
    <property type="match status" value="1"/>
</dbReference>
<feature type="active site" evidence="2">
    <location>
        <position position="137"/>
    </location>
</feature>
<dbReference type="PIRSF" id="PIRSF004749">
    <property type="entry name" value="Pep_def"/>
    <property type="match status" value="1"/>
</dbReference>
<dbReference type="Pfam" id="PF01327">
    <property type="entry name" value="Pep_deformylase"/>
    <property type="match status" value="1"/>
</dbReference>
<feature type="binding site" evidence="2">
    <location>
        <position position="136"/>
    </location>
    <ligand>
        <name>Fe cation</name>
        <dbReference type="ChEBI" id="CHEBI:24875"/>
    </ligand>
</feature>
<evidence type="ECO:0000256" key="2">
    <source>
        <dbReference type="HAMAP-Rule" id="MF_00163"/>
    </source>
</evidence>
<dbReference type="CDD" id="cd00487">
    <property type="entry name" value="Pep_deformylase"/>
    <property type="match status" value="1"/>
</dbReference>
<dbReference type="HAMAP" id="MF_00163">
    <property type="entry name" value="Pep_deformylase"/>
    <property type="match status" value="1"/>
</dbReference>
<keyword evidence="2" id="KW-0408">Iron</keyword>
<comment type="similarity">
    <text evidence="1 2">Belongs to the polypeptide deformylase family.</text>
</comment>
<evidence type="ECO:0000313" key="3">
    <source>
        <dbReference type="EMBL" id="NNU79655.1"/>
    </source>
</evidence>
<keyword evidence="2" id="KW-0479">Metal-binding</keyword>
<comment type="cofactor">
    <cofactor evidence="2">
        <name>Fe(2+)</name>
        <dbReference type="ChEBI" id="CHEBI:29033"/>
    </cofactor>
    <text evidence="2">Binds 1 Fe(2+) ion.</text>
</comment>
<dbReference type="GO" id="GO:0006412">
    <property type="term" value="P:translation"/>
    <property type="evidence" value="ECO:0007669"/>
    <property type="project" value="UniProtKB-UniRule"/>
</dbReference>
<dbReference type="EC" id="3.5.1.88" evidence="2"/>
<reference evidence="3 4" key="1">
    <citation type="submission" date="2020-05" db="EMBL/GenBank/DDBJ databases">
        <title>Gimesia benthica sp. nov., a novel planctomycete isolated from a deep-sea water sample of the Northwest Indian Ocean.</title>
        <authorList>
            <person name="Wang J."/>
            <person name="Ruan C."/>
            <person name="Song L."/>
            <person name="Zhu Y."/>
            <person name="Li A."/>
            <person name="Zheng X."/>
            <person name="Wang L."/>
            <person name="Lu Z."/>
            <person name="Huang Y."/>
            <person name="Du W."/>
            <person name="Zhou Y."/>
            <person name="Huang L."/>
            <person name="Dai X."/>
        </authorList>
    </citation>
    <scope>NUCLEOTIDE SEQUENCE [LARGE SCALE GENOMIC DNA]</scope>
    <source>
        <strain evidence="3 4">YYQ-30</strain>
    </source>
</reference>
<comment type="catalytic activity">
    <reaction evidence="2">
        <text>N-terminal N-formyl-L-methionyl-[peptide] + H2O = N-terminal L-methionyl-[peptide] + formate</text>
        <dbReference type="Rhea" id="RHEA:24420"/>
        <dbReference type="Rhea" id="RHEA-COMP:10639"/>
        <dbReference type="Rhea" id="RHEA-COMP:10640"/>
        <dbReference type="ChEBI" id="CHEBI:15377"/>
        <dbReference type="ChEBI" id="CHEBI:15740"/>
        <dbReference type="ChEBI" id="CHEBI:49298"/>
        <dbReference type="ChEBI" id="CHEBI:64731"/>
        <dbReference type="EC" id="3.5.1.88"/>
    </reaction>
</comment>
<proteinExistence type="inferred from homology"/>
<dbReference type="NCBIfam" id="NF001159">
    <property type="entry name" value="PRK00150.1-3"/>
    <property type="match status" value="1"/>
</dbReference>
<name>A0A849KWL3_9RHOB</name>
<dbReference type="InterPro" id="IPR023635">
    <property type="entry name" value="Peptide_deformylase"/>
</dbReference>
<dbReference type="InterPro" id="IPR036821">
    <property type="entry name" value="Peptide_deformylase_sf"/>
</dbReference>
<accession>A0A849KWL3</accession>
<dbReference type="Proteomes" id="UP000572377">
    <property type="component" value="Unassembled WGS sequence"/>
</dbReference>
<dbReference type="AlphaFoldDB" id="A0A849KWL3"/>
<dbReference type="SUPFAM" id="SSF56420">
    <property type="entry name" value="Peptide deformylase"/>
    <property type="match status" value="1"/>
</dbReference>
<dbReference type="PRINTS" id="PR01576">
    <property type="entry name" value="PDEFORMYLASE"/>
</dbReference>
<comment type="function">
    <text evidence="2">Removes the formyl group from the N-terminal Met of newly synthesized proteins. Requires at least a dipeptide for an efficient rate of reaction. N-terminal L-methionine is a prerequisite for activity but the enzyme has broad specificity at other positions.</text>
</comment>
<evidence type="ECO:0000313" key="4">
    <source>
        <dbReference type="Proteomes" id="UP000572377"/>
    </source>
</evidence>
<protein>
    <recommendedName>
        <fullName evidence="2">Peptide deformylase</fullName>
        <shortName evidence="2">PDF</shortName>
        <ecNumber evidence="2">3.5.1.88</ecNumber>
    </recommendedName>
    <alternativeName>
        <fullName evidence="2">Polypeptide deformylase</fullName>
    </alternativeName>
</protein>
<keyword evidence="4" id="KW-1185">Reference proteome</keyword>
<feature type="binding site" evidence="2">
    <location>
        <position position="94"/>
    </location>
    <ligand>
        <name>Fe cation</name>
        <dbReference type="ChEBI" id="CHEBI:24875"/>
    </ligand>
</feature>
<comment type="caution">
    <text evidence="3">The sequence shown here is derived from an EMBL/GenBank/DDBJ whole genome shotgun (WGS) entry which is preliminary data.</text>
</comment>
<gene>
    <name evidence="2" type="primary">def</name>
    <name evidence="3" type="ORF">HMH01_04295</name>
</gene>
<evidence type="ECO:0000256" key="1">
    <source>
        <dbReference type="ARBA" id="ARBA00010759"/>
    </source>
</evidence>
<keyword evidence="2 3" id="KW-0378">Hydrolase</keyword>
<sequence>MSLRPILIHPDPRLRKVCTSMRGVTAETRKLADDMLATMYDAPGIGLAAPQIGVLERIFVMDCNRDAPGDSPTVCINPQITWTSDETVTSEEGCLSIPDYYAEVDRAAKIRLSFLDLDGKPQEQEFDGQWAICAQHELDHLDGKLFIDYLGAVRRQMVTQKMKKLKRERARG</sequence>
<organism evidence="3 4">
    <name type="scientific">Halovulum dunhuangense</name>
    <dbReference type="NCBI Taxonomy" id="1505036"/>
    <lineage>
        <taxon>Bacteria</taxon>
        <taxon>Pseudomonadati</taxon>
        <taxon>Pseudomonadota</taxon>
        <taxon>Alphaproteobacteria</taxon>
        <taxon>Rhodobacterales</taxon>
        <taxon>Paracoccaceae</taxon>
        <taxon>Halovulum</taxon>
    </lineage>
</organism>
<dbReference type="RefSeq" id="WP_171322806.1">
    <property type="nucleotide sequence ID" value="NZ_JABFBC010000001.1"/>
</dbReference>